<dbReference type="Gene3D" id="3.40.50.2300">
    <property type="match status" value="1"/>
</dbReference>
<dbReference type="SMART" id="SM00448">
    <property type="entry name" value="REC"/>
    <property type="match status" value="1"/>
</dbReference>
<dbReference type="PANTHER" id="PTHR44591:SF3">
    <property type="entry name" value="RESPONSE REGULATORY DOMAIN-CONTAINING PROTEIN"/>
    <property type="match status" value="1"/>
</dbReference>
<dbReference type="SUPFAM" id="SSF52172">
    <property type="entry name" value="CheY-like"/>
    <property type="match status" value="1"/>
</dbReference>
<feature type="domain" description="Response regulatory" evidence="3">
    <location>
        <begin position="3"/>
        <end position="120"/>
    </location>
</feature>
<dbReference type="EMBL" id="PYVN01000230">
    <property type="protein sequence ID" value="PTB84456.1"/>
    <property type="molecule type" value="Genomic_DNA"/>
</dbReference>
<gene>
    <name evidence="4" type="ORF">C9940_06335</name>
</gene>
<comment type="caution">
    <text evidence="4">The sequence shown here is derived from an EMBL/GenBank/DDBJ whole genome shotgun (WGS) entry which is preliminary data.</text>
</comment>
<keyword evidence="1 2" id="KW-0597">Phosphoprotein</keyword>
<dbReference type="PANTHER" id="PTHR44591">
    <property type="entry name" value="STRESS RESPONSE REGULATOR PROTEIN 1"/>
    <property type="match status" value="1"/>
</dbReference>
<evidence type="ECO:0000313" key="4">
    <source>
        <dbReference type="EMBL" id="PTB84456.1"/>
    </source>
</evidence>
<protein>
    <submittedName>
        <fullName evidence="4">Sigma-54-dependent Fis family transcriptional regulator</fullName>
    </submittedName>
</protein>
<feature type="non-terminal residue" evidence="4">
    <location>
        <position position="120"/>
    </location>
</feature>
<dbReference type="InterPro" id="IPR011006">
    <property type="entry name" value="CheY-like_superfamily"/>
</dbReference>
<dbReference type="InterPro" id="IPR001789">
    <property type="entry name" value="Sig_transdc_resp-reg_receiver"/>
</dbReference>
<dbReference type="Pfam" id="PF00072">
    <property type="entry name" value="Response_reg"/>
    <property type="match status" value="1"/>
</dbReference>
<dbReference type="InterPro" id="IPR050595">
    <property type="entry name" value="Bact_response_regulator"/>
</dbReference>
<evidence type="ECO:0000256" key="2">
    <source>
        <dbReference type="PROSITE-ProRule" id="PRU00169"/>
    </source>
</evidence>
<feature type="modified residue" description="4-aspartylphosphate" evidence="2">
    <location>
        <position position="52"/>
    </location>
</feature>
<dbReference type="AlphaFoldDB" id="A0A2T4CSB8"/>
<sequence>MLNFVLIEDESLFAKSVKRRLEREGHQAKIADNISDGKKLLRQESIDVLLLDVRLPDGNGLDLLAEIRVSGHPLQNLPVVMMTAYGELEDAVNAMKFGASDYLKKPVDLDELMMTIEKVV</sequence>
<name>A0A2T4CSB8_9GAMM</name>
<proteinExistence type="predicted"/>
<accession>A0A2T4CSB8</accession>
<organism evidence="4">
    <name type="scientific">Pseudidiomarina aestuarii</name>
    <dbReference type="NCBI Taxonomy" id="624146"/>
    <lineage>
        <taxon>Bacteria</taxon>
        <taxon>Pseudomonadati</taxon>
        <taxon>Pseudomonadota</taxon>
        <taxon>Gammaproteobacteria</taxon>
        <taxon>Alteromonadales</taxon>
        <taxon>Idiomarinaceae</taxon>
        <taxon>Pseudidiomarina</taxon>
    </lineage>
</organism>
<evidence type="ECO:0000256" key="1">
    <source>
        <dbReference type="ARBA" id="ARBA00022553"/>
    </source>
</evidence>
<dbReference type="PROSITE" id="PS50110">
    <property type="entry name" value="RESPONSE_REGULATORY"/>
    <property type="match status" value="1"/>
</dbReference>
<dbReference type="GO" id="GO:0000160">
    <property type="term" value="P:phosphorelay signal transduction system"/>
    <property type="evidence" value="ECO:0007669"/>
    <property type="project" value="InterPro"/>
</dbReference>
<reference evidence="4" key="1">
    <citation type="submission" date="2018-03" db="EMBL/GenBank/DDBJ databases">
        <title>Cross-interface Injection: A General Nanoliter Liquid Handling Method Applied to Single Cells Genome Amplification Automated Nanoliter Liquid Handling Applied to Single Cell Multiple Displacement Amplification.</title>
        <authorList>
            <person name="Yun J."/>
            <person name="Xu P."/>
            <person name="Xu J."/>
            <person name="Dai X."/>
            <person name="Wang Y."/>
            <person name="Zheng X."/>
            <person name="Cao C."/>
            <person name="Yi Q."/>
            <person name="Zhu Y."/>
            <person name="Wang L."/>
            <person name="Dong Z."/>
            <person name="Huang Y."/>
            <person name="Huang L."/>
            <person name="Du W."/>
        </authorList>
    </citation>
    <scope>NUCLEOTIDE SEQUENCE [LARGE SCALE GENOMIC DNA]</scope>
    <source>
        <strain evidence="4">Z-D3-2</strain>
    </source>
</reference>
<evidence type="ECO:0000259" key="3">
    <source>
        <dbReference type="PROSITE" id="PS50110"/>
    </source>
</evidence>